<gene>
    <name evidence="1" type="ORF">FDK22_08755</name>
</gene>
<dbReference type="Proteomes" id="UP000308901">
    <property type="component" value="Unassembled WGS sequence"/>
</dbReference>
<comment type="caution">
    <text evidence="1">The sequence shown here is derived from an EMBL/GenBank/DDBJ whole genome shotgun (WGS) entry which is preliminary data.</text>
</comment>
<name>A0A5R8Y1I0_9BACT</name>
<accession>A0A5R8Y1I0</accession>
<keyword evidence="2" id="KW-1185">Reference proteome</keyword>
<evidence type="ECO:0000313" key="1">
    <source>
        <dbReference type="EMBL" id="TLP38540.1"/>
    </source>
</evidence>
<proteinExistence type="predicted"/>
<dbReference type="OrthoDB" id="5346991at2"/>
<dbReference type="EMBL" id="VANU01000003">
    <property type="protein sequence ID" value="TLP38540.1"/>
    <property type="molecule type" value="Genomic_DNA"/>
</dbReference>
<sequence>MANNIIPEDILKIQKKLATFEKGSRNYKKYTKILAKHIKTHTMKKRVNSHIKTIETVKKIEEESSEKKDD</sequence>
<protein>
    <submittedName>
        <fullName evidence="1">Uncharacterized protein</fullName>
    </submittedName>
</protein>
<evidence type="ECO:0000313" key="2">
    <source>
        <dbReference type="Proteomes" id="UP000308901"/>
    </source>
</evidence>
<organism evidence="1 2">
    <name type="scientific">Arcobacter arenosus</name>
    <dbReference type="NCBI Taxonomy" id="2576037"/>
    <lineage>
        <taxon>Bacteria</taxon>
        <taxon>Pseudomonadati</taxon>
        <taxon>Campylobacterota</taxon>
        <taxon>Epsilonproteobacteria</taxon>
        <taxon>Campylobacterales</taxon>
        <taxon>Arcobacteraceae</taxon>
        <taxon>Arcobacter</taxon>
    </lineage>
</organism>
<dbReference type="AlphaFoldDB" id="A0A5R8Y1I0"/>
<dbReference type="RefSeq" id="WP_138152535.1">
    <property type="nucleotide sequence ID" value="NZ_VANU01000003.1"/>
</dbReference>
<reference evidence="1 2" key="1">
    <citation type="submission" date="2019-05" db="EMBL/GenBank/DDBJ databases">
        <title>Arcobacter sp. nov., isolated from sea sediment.</title>
        <authorList>
            <person name="Kim W."/>
        </authorList>
    </citation>
    <scope>NUCLEOTIDE SEQUENCE [LARGE SCALE GENOMIC DNA]</scope>
    <source>
        <strain evidence="1 2">CAU 1517</strain>
    </source>
</reference>